<gene>
    <name evidence="1" type="ORF">C2845_PM12G06530</name>
</gene>
<dbReference type="Proteomes" id="UP000275267">
    <property type="component" value="Unassembled WGS sequence"/>
</dbReference>
<evidence type="ECO:0000313" key="1">
    <source>
        <dbReference type="EMBL" id="RLM78096.1"/>
    </source>
</evidence>
<dbReference type="EMBL" id="PQIB02000012">
    <property type="protein sequence ID" value="RLM78096.1"/>
    <property type="molecule type" value="Genomic_DNA"/>
</dbReference>
<comment type="caution">
    <text evidence="1">The sequence shown here is derived from an EMBL/GenBank/DDBJ whole genome shotgun (WGS) entry which is preliminary data.</text>
</comment>
<dbReference type="AlphaFoldDB" id="A0A3L6QFI7"/>
<reference evidence="2" key="1">
    <citation type="journal article" date="2019" name="Nat. Commun.">
        <title>The genome of broomcorn millet.</title>
        <authorList>
            <person name="Zou C."/>
            <person name="Miki D."/>
            <person name="Li D."/>
            <person name="Tang Q."/>
            <person name="Xiao L."/>
            <person name="Rajput S."/>
            <person name="Deng P."/>
            <person name="Jia W."/>
            <person name="Huang R."/>
            <person name="Zhang M."/>
            <person name="Sun Y."/>
            <person name="Hu J."/>
            <person name="Fu X."/>
            <person name="Schnable P.S."/>
            <person name="Li F."/>
            <person name="Zhang H."/>
            <person name="Feng B."/>
            <person name="Zhu X."/>
            <person name="Liu R."/>
            <person name="Schnable J.C."/>
            <person name="Zhu J.-K."/>
            <person name="Zhang H."/>
        </authorList>
    </citation>
    <scope>NUCLEOTIDE SEQUENCE [LARGE SCALE GENOMIC DNA]</scope>
</reference>
<evidence type="ECO:0000313" key="2">
    <source>
        <dbReference type="Proteomes" id="UP000275267"/>
    </source>
</evidence>
<dbReference type="OrthoDB" id="10402643at2759"/>
<proteinExistence type="predicted"/>
<protein>
    <submittedName>
        <fullName evidence="1">Uncharacterized protein</fullName>
    </submittedName>
</protein>
<keyword evidence="2" id="KW-1185">Reference proteome</keyword>
<accession>A0A3L6QFI7</accession>
<organism evidence="1 2">
    <name type="scientific">Panicum miliaceum</name>
    <name type="common">Proso millet</name>
    <name type="synonym">Broomcorn millet</name>
    <dbReference type="NCBI Taxonomy" id="4540"/>
    <lineage>
        <taxon>Eukaryota</taxon>
        <taxon>Viridiplantae</taxon>
        <taxon>Streptophyta</taxon>
        <taxon>Embryophyta</taxon>
        <taxon>Tracheophyta</taxon>
        <taxon>Spermatophyta</taxon>
        <taxon>Magnoliopsida</taxon>
        <taxon>Liliopsida</taxon>
        <taxon>Poales</taxon>
        <taxon>Poaceae</taxon>
        <taxon>PACMAD clade</taxon>
        <taxon>Panicoideae</taxon>
        <taxon>Panicodae</taxon>
        <taxon>Paniceae</taxon>
        <taxon>Panicinae</taxon>
        <taxon>Panicum</taxon>
        <taxon>Panicum sect. Panicum</taxon>
    </lineage>
</organism>
<sequence>MHVGDCGGYAYGGQSKALVARVQDATRVGVLELVHRCCAREIWQIWTLPTNDELSELRQWGEVKEGTLAQAEQIRSKTQTNVADMVRDKEVQDMLEQHDLLKQLALGGSNFFCEDMVSEEEKQVPIQDSVVWDCAEQEELEELPCIDVVWDEEVLSDVNTHESLLQKLVMGTEDLTDEKVKLSVKIVDAGQVFEEMSDKVAMWDDERPFCLNAQDGLLQQLALGGECMDDQNTKLIVMRDVDEMLELKVVDGDKSNGNLRLGEHGAGFGMIVLSTGSGCGSDDFSPQCLNQYGKDNLFLVLYEACVGQEMNCDHQNLVIFDERQEKSGAQYVIAEMPPLAPAPHPLHDIKLHNTWILLPSN</sequence>
<name>A0A3L6QFI7_PANMI</name>